<dbReference type="AlphaFoldDB" id="A0A655WEJ2"/>
<name>A0A655WEJ2_VIBCL</name>
<protein>
    <submittedName>
        <fullName evidence="1">Uncharacterized protein</fullName>
    </submittedName>
</protein>
<dbReference type="EMBL" id="CWQY01000019">
    <property type="protein sequence ID" value="CSC94287.1"/>
    <property type="molecule type" value="Genomic_DNA"/>
</dbReference>
<dbReference type="Proteomes" id="UP000041770">
    <property type="component" value="Unassembled WGS sequence"/>
</dbReference>
<reference evidence="1 2" key="1">
    <citation type="submission" date="2015-07" db="EMBL/GenBank/DDBJ databases">
        <authorList>
            <consortium name="Pathogen Informatics"/>
        </authorList>
    </citation>
    <scope>NUCLEOTIDE SEQUENCE [LARGE SCALE GENOMIC DNA]</scope>
    <source>
        <strain evidence="1 2">A316</strain>
    </source>
</reference>
<proteinExistence type="predicted"/>
<evidence type="ECO:0000313" key="1">
    <source>
        <dbReference type="EMBL" id="CSC94287.1"/>
    </source>
</evidence>
<evidence type="ECO:0000313" key="2">
    <source>
        <dbReference type="Proteomes" id="UP000041770"/>
    </source>
</evidence>
<accession>A0A655WEJ2</accession>
<sequence length="60" mass="6899">MIPIDRKACRFRDSTTWGIFKAMVELMSTDHIVVLISTVIDWADIDRRVDDKIRTACLCG</sequence>
<organism evidence="1 2">
    <name type="scientific">Vibrio cholerae</name>
    <dbReference type="NCBI Taxonomy" id="666"/>
    <lineage>
        <taxon>Bacteria</taxon>
        <taxon>Pseudomonadati</taxon>
        <taxon>Pseudomonadota</taxon>
        <taxon>Gammaproteobacteria</taxon>
        <taxon>Vibrionales</taxon>
        <taxon>Vibrionaceae</taxon>
        <taxon>Vibrio</taxon>
    </lineage>
</organism>
<gene>
    <name evidence="1" type="ORF">ERS013200_02679</name>
</gene>